<dbReference type="GO" id="GO:0016772">
    <property type="term" value="F:transferase activity, transferring phosphorus-containing groups"/>
    <property type="evidence" value="ECO:0007669"/>
    <property type="project" value="InterPro"/>
</dbReference>
<reference evidence="6 7" key="1">
    <citation type="submission" date="2013-08" db="EMBL/GenBank/DDBJ databases">
        <title>Lactobacillus wasatchii sp. WDC04, a late gas producing bacteria isolated from aged chedder cheese.</title>
        <authorList>
            <person name="Oberg C.J."/>
            <person name="Culumber M."/>
            <person name="McMahon D.J."/>
            <person name="Broadbent J.R."/>
            <person name="Oberg T.S."/>
            <person name="Ortaki F."/>
        </authorList>
    </citation>
    <scope>NUCLEOTIDE SEQUENCE [LARGE SCALE GENOMIC DNA]</scope>
    <source>
        <strain evidence="6 7">WDC04</strain>
    </source>
</reference>
<dbReference type="InterPro" id="IPR021520">
    <property type="entry name" value="Stealth_CR2"/>
</dbReference>
<evidence type="ECO:0000256" key="2">
    <source>
        <dbReference type="ARBA" id="ARBA00022679"/>
    </source>
</evidence>
<keyword evidence="6" id="KW-0675">Receptor</keyword>
<dbReference type="AlphaFoldDB" id="A0A0D0Y5D9"/>
<comment type="similarity">
    <text evidence="1">Belongs to the stealth family.</text>
</comment>
<dbReference type="Proteomes" id="UP000032279">
    <property type="component" value="Unassembled WGS sequence"/>
</dbReference>
<dbReference type="Pfam" id="PF11380">
    <property type="entry name" value="Stealth_CR2"/>
    <property type="match status" value="1"/>
</dbReference>
<evidence type="ECO:0000256" key="3">
    <source>
        <dbReference type="ARBA" id="ARBA00023169"/>
    </source>
</evidence>
<proteinExistence type="inferred from homology"/>
<feature type="domain" description="Stealth protein CR1 conserved region 1" evidence="5">
    <location>
        <begin position="1"/>
        <end position="24"/>
    </location>
</feature>
<comment type="caution">
    <text evidence="6">The sequence shown here is derived from an EMBL/GenBank/DDBJ whole genome shotgun (WGS) entry which is preliminary data.</text>
</comment>
<gene>
    <name evidence="6" type="primary">wefC</name>
    <name evidence="6" type="ORF">WDC_0890</name>
</gene>
<evidence type="ECO:0000259" key="5">
    <source>
        <dbReference type="Pfam" id="PF17101"/>
    </source>
</evidence>
<feature type="domain" description="Stealth protein CR2 conserved region 2" evidence="4">
    <location>
        <begin position="45"/>
        <end position="148"/>
    </location>
</feature>
<protein>
    <submittedName>
        <fullName evidence="6">Receptor polysaccharide phosphotransferase, Stealth protein wefC</fullName>
    </submittedName>
</protein>
<evidence type="ECO:0000259" key="4">
    <source>
        <dbReference type="Pfam" id="PF11380"/>
    </source>
</evidence>
<evidence type="ECO:0000256" key="1">
    <source>
        <dbReference type="ARBA" id="ARBA00007583"/>
    </source>
</evidence>
<dbReference type="EMBL" id="AWTT01000017">
    <property type="protein sequence ID" value="KIS03518.1"/>
    <property type="molecule type" value="Genomic_DNA"/>
</dbReference>
<keyword evidence="2 6" id="KW-0808">Transferase</keyword>
<name>A0A0D0Y5D9_9LACO</name>
<dbReference type="InterPro" id="IPR031358">
    <property type="entry name" value="Stealth_CR1"/>
</dbReference>
<dbReference type="PATRIC" id="fig|1335616.4.peg.890"/>
<keyword evidence="7" id="KW-1185">Reference proteome</keyword>
<evidence type="ECO:0000313" key="6">
    <source>
        <dbReference type="EMBL" id="KIS03518.1"/>
    </source>
</evidence>
<organism evidence="6 7">
    <name type="scientific">Paucilactobacillus wasatchensis</name>
    <dbReference type="NCBI Taxonomy" id="1335616"/>
    <lineage>
        <taxon>Bacteria</taxon>
        <taxon>Bacillati</taxon>
        <taxon>Bacillota</taxon>
        <taxon>Bacilli</taxon>
        <taxon>Lactobacillales</taxon>
        <taxon>Lactobacillaceae</taxon>
        <taxon>Paucilactobacillus</taxon>
    </lineage>
</organism>
<dbReference type="PANTHER" id="PTHR24045:SF0">
    <property type="entry name" value="N-ACETYLGLUCOSAMINE-1-PHOSPHOTRANSFERASE SUBUNITS ALPHA_BETA"/>
    <property type="match status" value="1"/>
</dbReference>
<dbReference type="RefSeq" id="WP_225349614.1">
    <property type="nucleotide sequence ID" value="NZ_AWTT01000017.1"/>
</dbReference>
<dbReference type="InterPro" id="IPR047141">
    <property type="entry name" value="Stealth"/>
</dbReference>
<dbReference type="Pfam" id="PF17101">
    <property type="entry name" value="Stealth_CR1"/>
    <property type="match status" value="1"/>
</dbReference>
<keyword evidence="3" id="KW-0270">Exopolysaccharide synthesis</keyword>
<evidence type="ECO:0000313" key="7">
    <source>
        <dbReference type="Proteomes" id="UP000032279"/>
    </source>
</evidence>
<dbReference type="STRING" id="1335616.WDC_0890"/>
<dbReference type="PANTHER" id="PTHR24045">
    <property type="match status" value="1"/>
</dbReference>
<accession>A0A0D0Y5D9</accession>
<sequence length="192" mass="22144">MKIDIVLPWVDGGDPVWASKKLHYQNNGDGDIDYSETQELNGNEKYRDSGTLKYVLRSIVKYAPWVNHIYLVTDHQVPDWLTTDSPLLTVVNHDEYIPKKWLPTFSSNPIILNSFRINNLSEHFILFNDDMILNANVKPTDFFKNDGLPVDIGVYSVIPSFEDFSHLILNNTIVVNKHFSKWTGIKSNFLVF</sequence>
<dbReference type="GO" id="GO:0000271">
    <property type="term" value="P:polysaccharide biosynthetic process"/>
    <property type="evidence" value="ECO:0007669"/>
    <property type="project" value="UniProtKB-KW"/>
</dbReference>